<feature type="signal peptide" evidence="2">
    <location>
        <begin position="1"/>
        <end position="25"/>
    </location>
</feature>
<keyword evidence="4" id="KW-1185">Reference proteome</keyword>
<organism evidence="3 4">
    <name type="scientific">Herminiimonas arsenicoxydans</name>
    <dbReference type="NCBI Taxonomy" id="204773"/>
    <lineage>
        <taxon>Bacteria</taxon>
        <taxon>Pseudomonadati</taxon>
        <taxon>Pseudomonadota</taxon>
        <taxon>Betaproteobacteria</taxon>
        <taxon>Burkholderiales</taxon>
        <taxon>Oxalobacteraceae</taxon>
        <taxon>Herminiimonas</taxon>
    </lineage>
</organism>
<dbReference type="AlphaFoldDB" id="A4GAL7"/>
<feature type="compositionally biased region" description="Polar residues" evidence="1">
    <location>
        <begin position="57"/>
        <end position="72"/>
    </location>
</feature>
<name>A4GAL7_HERAR</name>
<dbReference type="OrthoDB" id="8780415at2"/>
<evidence type="ECO:0008006" key="5">
    <source>
        <dbReference type="Google" id="ProtNLM"/>
    </source>
</evidence>
<evidence type="ECO:0000256" key="1">
    <source>
        <dbReference type="SAM" id="MobiDB-lite"/>
    </source>
</evidence>
<proteinExistence type="predicted"/>
<feature type="compositionally biased region" description="Polar residues" evidence="1">
    <location>
        <begin position="90"/>
        <end position="105"/>
    </location>
</feature>
<sequence length="105" mass="10759">MFFTRTILASLFLATLLIGCKKAEAPPTPKLEGATGSVALPASSLPASDGKLPDQPATGTSDSGNAYGSTQADSKELTKEQESAAMPLSGQANNHSTPNPAEQKK</sequence>
<keyword evidence="2" id="KW-0732">Signal</keyword>
<dbReference type="HOGENOM" id="CLU_2232836_0_0_4"/>
<feature type="region of interest" description="Disordered" evidence="1">
    <location>
        <begin position="24"/>
        <end position="105"/>
    </location>
</feature>
<dbReference type="EMBL" id="CU207211">
    <property type="protein sequence ID" value="CAL63554.1"/>
    <property type="molecule type" value="Genomic_DNA"/>
</dbReference>
<dbReference type="KEGG" id="har:HEAR3453"/>
<reference evidence="3 4" key="1">
    <citation type="journal article" date="2007" name="PLoS Genet.">
        <title>A tale of two oxidation states: bacterial colonization of arsenic-rich environments.</title>
        <authorList>
            <person name="Muller D."/>
            <person name="Medigue C."/>
            <person name="Koechler S."/>
            <person name="Barbe V."/>
            <person name="Barakat M."/>
            <person name="Talla E."/>
            <person name="Bonnefoy V."/>
            <person name="Krin E."/>
            <person name="Arsene-Ploetze F."/>
            <person name="Carapito C."/>
            <person name="Chandler M."/>
            <person name="Cournoyer B."/>
            <person name="Cruveiller S."/>
            <person name="Dossat C."/>
            <person name="Duval S."/>
            <person name="Heymann M."/>
            <person name="Leize E."/>
            <person name="Lieutaud A."/>
            <person name="Lievremont D."/>
            <person name="Makita Y."/>
            <person name="Mangenot S."/>
            <person name="Nitschke W."/>
            <person name="Ortet P."/>
            <person name="Perdrial N."/>
            <person name="Schoepp B."/>
            <person name="Siguier N."/>
            <person name="Simeonova D.D."/>
            <person name="Rouy Z."/>
            <person name="Segurens B."/>
            <person name="Turlin E."/>
            <person name="Vallenet D."/>
            <person name="Van Dorsselaer A."/>
            <person name="Weiss S."/>
            <person name="Weissenbach J."/>
            <person name="Lett M.C."/>
            <person name="Danchin A."/>
            <person name="Bertin P.N."/>
        </authorList>
    </citation>
    <scope>NUCLEOTIDE SEQUENCE [LARGE SCALE GENOMIC DNA]</scope>
    <source>
        <strain evidence="4">ULPAs1</strain>
    </source>
</reference>
<feature type="chain" id="PRO_5002669190" description="Lipoprotein" evidence="2">
    <location>
        <begin position="26"/>
        <end position="105"/>
    </location>
</feature>
<dbReference type="PROSITE" id="PS51257">
    <property type="entry name" value="PROKAR_LIPOPROTEIN"/>
    <property type="match status" value="1"/>
</dbReference>
<dbReference type="Proteomes" id="UP000006697">
    <property type="component" value="Chromosome"/>
</dbReference>
<gene>
    <name evidence="3" type="ordered locus">HEAR3453</name>
</gene>
<evidence type="ECO:0000313" key="4">
    <source>
        <dbReference type="Proteomes" id="UP000006697"/>
    </source>
</evidence>
<accession>A4GAL7</accession>
<evidence type="ECO:0000313" key="3">
    <source>
        <dbReference type="EMBL" id="CAL63554.1"/>
    </source>
</evidence>
<protein>
    <recommendedName>
        <fullName evidence="5">Lipoprotein</fullName>
    </recommendedName>
</protein>
<feature type="compositionally biased region" description="Basic and acidic residues" evidence="1">
    <location>
        <begin position="73"/>
        <end position="82"/>
    </location>
</feature>
<feature type="compositionally biased region" description="Low complexity" evidence="1">
    <location>
        <begin position="39"/>
        <end position="48"/>
    </location>
</feature>
<evidence type="ECO:0000256" key="2">
    <source>
        <dbReference type="SAM" id="SignalP"/>
    </source>
</evidence>